<feature type="coiled-coil region" evidence="1">
    <location>
        <begin position="155"/>
        <end position="182"/>
    </location>
</feature>
<evidence type="ECO:0000313" key="4">
    <source>
        <dbReference type="EMBL" id="HGU47117.1"/>
    </source>
</evidence>
<proteinExistence type="predicted"/>
<evidence type="ECO:0000259" key="2">
    <source>
        <dbReference type="Pfam" id="PF10040"/>
    </source>
</evidence>
<keyword evidence="1" id="KW-0175">Coiled coil</keyword>
<name>A0A7C4S1G7_UNCW3</name>
<reference evidence="4" key="1">
    <citation type="journal article" date="2020" name="mSystems">
        <title>Genome- and Community-Level Interaction Insights into Carbon Utilization and Element Cycling Functions of Hydrothermarchaeota in Hydrothermal Sediment.</title>
        <authorList>
            <person name="Zhou Z."/>
            <person name="Liu Y."/>
            <person name="Xu W."/>
            <person name="Pan J."/>
            <person name="Luo Z.H."/>
            <person name="Li M."/>
        </authorList>
    </citation>
    <scope>NUCLEOTIDE SEQUENCE [LARGE SCALE GENOMIC DNA]</scope>
    <source>
        <strain evidence="4">SpSt-594</strain>
        <strain evidence="3">SpSt-655</strain>
    </source>
</reference>
<protein>
    <submittedName>
        <fullName evidence="4">CRISPR system precrRNA processing endoribonuclease RAMP protein Cas6</fullName>
    </submittedName>
</protein>
<dbReference type="AlphaFoldDB" id="A0A7C4S1G7"/>
<sequence length="307" mass="35267">MKISELTIYLKAKENVILPPYKGSVLRGAFGYALRKISCPFPEKDCEKCLLKSKCVYIYLFETKRPEGSAIMRKYETIPHPFVLEPPLNTKTDYKPGDLLSFNLILFGNAIDYLPYFIYAFEQMAEKGLGKGKNRGKLVVQSIKQGRKIIYDGASKTIKEKIKEKELKIQNSKKEVNQVVIKFLTPVRIVYQGKVAKNLDFHILIRSLLRRIGLLSYFYSSKPFKIEYKKLIEQALSVKITKAELTHLDWCRYSTRQEQLIKMDGLVGEVVYQGNLSQFIPYLKIGEKIHVGKGTTFGLGKYQLKLG</sequence>
<comment type="caution">
    <text evidence="4">The sequence shown here is derived from an EMBL/GenBank/DDBJ whole genome shotgun (WGS) entry which is preliminary data.</text>
</comment>
<dbReference type="InterPro" id="IPR019267">
    <property type="entry name" value="CRISPR-assoc_Cas6_C"/>
</dbReference>
<evidence type="ECO:0000256" key="1">
    <source>
        <dbReference type="SAM" id="Coils"/>
    </source>
</evidence>
<feature type="domain" description="CRISPR-associated protein Cas6 C-terminal" evidence="2">
    <location>
        <begin position="181"/>
        <end position="302"/>
    </location>
</feature>
<organism evidence="4">
    <name type="scientific">candidate division WOR-3 bacterium</name>
    <dbReference type="NCBI Taxonomy" id="2052148"/>
    <lineage>
        <taxon>Bacteria</taxon>
        <taxon>Bacteria division WOR-3</taxon>
    </lineage>
</organism>
<gene>
    <name evidence="4" type="ORF">ENT60_00940</name>
    <name evidence="3" type="ORF">ENU28_02745</name>
</gene>
<evidence type="ECO:0000313" key="3">
    <source>
        <dbReference type="EMBL" id="HGQ55366.1"/>
    </source>
</evidence>
<dbReference type="Gene3D" id="3.30.70.1900">
    <property type="match status" value="1"/>
</dbReference>
<dbReference type="EMBL" id="DTBX01000096">
    <property type="protein sequence ID" value="HGQ55366.1"/>
    <property type="molecule type" value="Genomic_DNA"/>
</dbReference>
<dbReference type="EMBL" id="DSZH01000046">
    <property type="protein sequence ID" value="HGU47117.1"/>
    <property type="molecule type" value="Genomic_DNA"/>
</dbReference>
<dbReference type="Pfam" id="PF10040">
    <property type="entry name" value="CRISPR_Cas6"/>
    <property type="match status" value="1"/>
</dbReference>
<accession>A0A7C4S1G7</accession>